<evidence type="ECO:0000313" key="3">
    <source>
        <dbReference type="EMBL" id="KYN26282.1"/>
    </source>
</evidence>
<sequence>MSDNVTCYWKQLRKNIKSVPGKSIENPKFVFAFLIIMAISSAGIWVPWAFNLELSSVCNIKPDSLVLKDDFFSEKYTAEIGSYQATLYEKTNSISHDANKLKESIDYACKYVGGLPVTLFQGFAVFMFNLGILGGIAFDFFVTQGPKRQERNNLTEEKMNEERVNEFAGFFTWIVAFVLSFYGLTSPTNFDFLTFLGALISVSLWVCVNYNKAEFKQPKPTPGNITAEGIDSNENLSGEGLK</sequence>
<gene>
    <name evidence="3" type="ORF">AUQ44_14415</name>
</gene>
<feature type="transmembrane region" description="Helical" evidence="2">
    <location>
        <begin position="190"/>
        <end position="210"/>
    </location>
</feature>
<keyword evidence="2" id="KW-1133">Transmembrane helix</keyword>
<evidence type="ECO:0000313" key="4">
    <source>
        <dbReference type="Proteomes" id="UP000075349"/>
    </source>
</evidence>
<feature type="transmembrane region" description="Helical" evidence="2">
    <location>
        <begin position="29"/>
        <end position="50"/>
    </location>
</feature>
<protein>
    <submittedName>
        <fullName evidence="3">Uncharacterized protein</fullName>
    </submittedName>
</protein>
<keyword evidence="2" id="KW-0812">Transmembrane</keyword>
<evidence type="ECO:0000256" key="2">
    <source>
        <dbReference type="SAM" id="Phobius"/>
    </source>
</evidence>
<organism evidence="3 4">
    <name type="scientific">Vibrio cidicii</name>
    <dbReference type="NCBI Taxonomy" id="1763883"/>
    <lineage>
        <taxon>Bacteria</taxon>
        <taxon>Pseudomonadati</taxon>
        <taxon>Pseudomonadota</taxon>
        <taxon>Gammaproteobacteria</taxon>
        <taxon>Vibrionales</taxon>
        <taxon>Vibrionaceae</taxon>
        <taxon>Vibrio</taxon>
    </lineage>
</organism>
<keyword evidence="2" id="KW-0472">Membrane</keyword>
<comment type="caution">
    <text evidence="3">The sequence shown here is derived from an EMBL/GenBank/DDBJ whole genome shotgun (WGS) entry which is preliminary data.</text>
</comment>
<reference evidence="4" key="1">
    <citation type="submission" date="2015-12" db="EMBL/GenBank/DDBJ databases">
        <authorList>
            <person name="Tarr C.L."/>
            <person name="Gladney L.M."/>
        </authorList>
    </citation>
    <scope>NUCLEOTIDE SEQUENCE [LARGE SCALE GENOMIC DNA]</scope>
    <source>
        <strain evidence="4">2756-81</strain>
    </source>
</reference>
<dbReference type="Proteomes" id="UP000075349">
    <property type="component" value="Unassembled WGS sequence"/>
</dbReference>
<feature type="region of interest" description="Disordered" evidence="1">
    <location>
        <begin position="221"/>
        <end position="242"/>
    </location>
</feature>
<dbReference type="EMBL" id="LOMK01000001">
    <property type="protein sequence ID" value="KYN26282.1"/>
    <property type="molecule type" value="Genomic_DNA"/>
</dbReference>
<accession>A0A151JKU9</accession>
<feature type="transmembrane region" description="Helical" evidence="2">
    <location>
        <begin position="120"/>
        <end position="143"/>
    </location>
</feature>
<name>A0A151JKU9_9VIBR</name>
<dbReference type="AlphaFoldDB" id="A0A151JKU9"/>
<evidence type="ECO:0000256" key="1">
    <source>
        <dbReference type="SAM" id="MobiDB-lite"/>
    </source>
</evidence>
<proteinExistence type="predicted"/>
<feature type="transmembrane region" description="Helical" evidence="2">
    <location>
        <begin position="164"/>
        <end position="184"/>
    </location>
</feature>